<comment type="caution">
    <text evidence="2">The sequence shown here is derived from an EMBL/GenBank/DDBJ whole genome shotgun (WGS) entry which is preliminary data.</text>
</comment>
<feature type="region of interest" description="Disordered" evidence="1">
    <location>
        <begin position="100"/>
        <end position="121"/>
    </location>
</feature>
<dbReference type="Proteomes" id="UP000315295">
    <property type="component" value="Unassembled WGS sequence"/>
</dbReference>
<proteinExistence type="predicted"/>
<evidence type="ECO:0000256" key="1">
    <source>
        <dbReference type="SAM" id="MobiDB-lite"/>
    </source>
</evidence>
<protein>
    <submittedName>
        <fullName evidence="2">Uncharacterized protein</fullName>
    </submittedName>
</protein>
<gene>
    <name evidence="2" type="ORF">C1H46_000944</name>
</gene>
<name>A0A540NQR8_MALBA</name>
<keyword evidence="3" id="KW-1185">Reference proteome</keyword>
<sequence length="121" mass="14156">MKKKFIESVIELMAEEEDGSYSYGNTKYRSRTQFSPQGYECSDFRCTANGYKPINQNLSFFLIDNPFLTHQILLIDNNRQSWVERLENATKRGLRAREGRGSCRHGLTAHGGERLRVRRRH</sequence>
<accession>A0A540NQR8</accession>
<evidence type="ECO:0000313" key="3">
    <source>
        <dbReference type="Proteomes" id="UP000315295"/>
    </source>
</evidence>
<evidence type="ECO:0000313" key="2">
    <source>
        <dbReference type="EMBL" id="TQE13377.1"/>
    </source>
</evidence>
<dbReference type="EMBL" id="VIEB01000011">
    <property type="protein sequence ID" value="TQE13377.1"/>
    <property type="molecule type" value="Genomic_DNA"/>
</dbReference>
<reference evidence="2 3" key="1">
    <citation type="journal article" date="2019" name="G3 (Bethesda)">
        <title>Sequencing of a Wild Apple (Malus baccata) Genome Unravels the Differences Between Cultivated and Wild Apple Species Regarding Disease Resistance and Cold Tolerance.</title>
        <authorList>
            <person name="Chen X."/>
        </authorList>
    </citation>
    <scope>NUCLEOTIDE SEQUENCE [LARGE SCALE GENOMIC DNA]</scope>
    <source>
        <strain evidence="3">cv. Shandingzi</strain>
        <tissue evidence="2">Leaves</tissue>
    </source>
</reference>
<dbReference type="AlphaFoldDB" id="A0A540NQR8"/>
<organism evidence="2 3">
    <name type="scientific">Malus baccata</name>
    <name type="common">Siberian crab apple</name>
    <name type="synonym">Pyrus baccata</name>
    <dbReference type="NCBI Taxonomy" id="106549"/>
    <lineage>
        <taxon>Eukaryota</taxon>
        <taxon>Viridiplantae</taxon>
        <taxon>Streptophyta</taxon>
        <taxon>Embryophyta</taxon>
        <taxon>Tracheophyta</taxon>
        <taxon>Spermatophyta</taxon>
        <taxon>Magnoliopsida</taxon>
        <taxon>eudicotyledons</taxon>
        <taxon>Gunneridae</taxon>
        <taxon>Pentapetalae</taxon>
        <taxon>rosids</taxon>
        <taxon>fabids</taxon>
        <taxon>Rosales</taxon>
        <taxon>Rosaceae</taxon>
        <taxon>Amygdaloideae</taxon>
        <taxon>Maleae</taxon>
        <taxon>Malus</taxon>
    </lineage>
</organism>